<evidence type="ECO:0000259" key="1">
    <source>
        <dbReference type="Pfam" id="PF01022"/>
    </source>
</evidence>
<dbReference type="RefSeq" id="WP_257742524.1">
    <property type="nucleotide sequence ID" value="NZ_CP096115.1"/>
</dbReference>
<dbReference type="SUPFAM" id="SSF46785">
    <property type="entry name" value="Winged helix' DNA-binding domain"/>
    <property type="match status" value="1"/>
</dbReference>
<dbReference type="AlphaFoldDB" id="A0A9E7PLI1"/>
<proteinExistence type="predicted"/>
<organism evidence="2 3">
    <name type="scientific">Methanoplanus endosymbiosus</name>
    <dbReference type="NCBI Taxonomy" id="33865"/>
    <lineage>
        <taxon>Archaea</taxon>
        <taxon>Methanobacteriati</taxon>
        <taxon>Methanobacteriota</taxon>
        <taxon>Stenosarchaea group</taxon>
        <taxon>Methanomicrobia</taxon>
        <taxon>Methanomicrobiales</taxon>
        <taxon>Methanomicrobiaceae</taxon>
        <taxon>Methanoplanus</taxon>
    </lineage>
</organism>
<dbReference type="GO" id="GO:0003700">
    <property type="term" value="F:DNA-binding transcription factor activity"/>
    <property type="evidence" value="ECO:0007669"/>
    <property type="project" value="InterPro"/>
</dbReference>
<gene>
    <name evidence="2" type="ORF">L6E24_13715</name>
</gene>
<dbReference type="EMBL" id="CP096115">
    <property type="protein sequence ID" value="UUX92375.1"/>
    <property type="molecule type" value="Genomic_DNA"/>
</dbReference>
<feature type="domain" description="HTH arsR-type" evidence="1">
    <location>
        <begin position="14"/>
        <end position="58"/>
    </location>
</feature>
<sequence length="87" mass="9953">MTVVNGVNKVRLPPSARTVLNLLEDGEPRTFKDMTEVAEIAPRTIRYALKRLKENGYIIEKFNFRDARQVLYQKKILIEDSSEAATA</sequence>
<accession>A0A9E7PLI1</accession>
<dbReference type="Gene3D" id="1.10.10.10">
    <property type="entry name" value="Winged helix-like DNA-binding domain superfamily/Winged helix DNA-binding domain"/>
    <property type="match status" value="1"/>
</dbReference>
<protein>
    <submittedName>
        <fullName evidence="2">ArsR family transcriptional regulator</fullName>
    </submittedName>
</protein>
<dbReference type="GeneID" id="74308781"/>
<name>A0A9E7PLI1_9EURY</name>
<dbReference type="InterPro" id="IPR036390">
    <property type="entry name" value="WH_DNA-bd_sf"/>
</dbReference>
<evidence type="ECO:0000313" key="2">
    <source>
        <dbReference type="EMBL" id="UUX92375.1"/>
    </source>
</evidence>
<dbReference type="InterPro" id="IPR036388">
    <property type="entry name" value="WH-like_DNA-bd_sf"/>
</dbReference>
<reference evidence="2" key="1">
    <citation type="submission" date="2022-04" db="EMBL/GenBank/DDBJ databases">
        <title>Complete genome of Methanoplanus endosymbiosus DSM 3599.</title>
        <authorList>
            <person name="Chen S.-C."/>
            <person name="You Y.-T."/>
            <person name="Zhou Y.-Z."/>
            <person name="Lai M.-C."/>
        </authorList>
    </citation>
    <scope>NUCLEOTIDE SEQUENCE</scope>
    <source>
        <strain evidence="2">DSM 3599</strain>
    </source>
</reference>
<dbReference type="KEGG" id="mend:L6E24_13715"/>
<keyword evidence="3" id="KW-1185">Reference proteome</keyword>
<dbReference type="Proteomes" id="UP001060368">
    <property type="component" value="Chromosome"/>
</dbReference>
<dbReference type="InterPro" id="IPR001845">
    <property type="entry name" value="HTH_ArsR_DNA-bd_dom"/>
</dbReference>
<evidence type="ECO:0000313" key="3">
    <source>
        <dbReference type="Proteomes" id="UP001060368"/>
    </source>
</evidence>
<dbReference type="Pfam" id="PF01022">
    <property type="entry name" value="HTH_5"/>
    <property type="match status" value="1"/>
</dbReference>